<dbReference type="KEGG" id="foc:113210354"/>
<evidence type="ECO:0000256" key="2">
    <source>
        <dbReference type="ARBA" id="ARBA00022490"/>
    </source>
</evidence>
<dbReference type="GO" id="GO:0003723">
    <property type="term" value="F:RNA binding"/>
    <property type="evidence" value="ECO:0007669"/>
    <property type="project" value="InterPro"/>
</dbReference>
<dbReference type="GO" id="GO:0005737">
    <property type="term" value="C:cytoplasm"/>
    <property type="evidence" value="ECO:0007669"/>
    <property type="project" value="UniProtKB-SubCell"/>
</dbReference>
<dbReference type="Pfam" id="PF02854">
    <property type="entry name" value="MIF4G"/>
    <property type="match status" value="1"/>
</dbReference>
<dbReference type="SUPFAM" id="SSF48371">
    <property type="entry name" value="ARM repeat"/>
    <property type="match status" value="1"/>
</dbReference>
<dbReference type="InterPro" id="IPR009818">
    <property type="entry name" value="PAM2_motif"/>
</dbReference>
<evidence type="ECO:0000313" key="8">
    <source>
        <dbReference type="RefSeq" id="XP_026284106.1"/>
    </source>
</evidence>
<dbReference type="GO" id="GO:0008494">
    <property type="term" value="F:translation activator activity"/>
    <property type="evidence" value="ECO:0007669"/>
    <property type="project" value="TreeGrafter"/>
</dbReference>
<evidence type="ECO:0000256" key="1">
    <source>
        <dbReference type="ARBA" id="ARBA00004496"/>
    </source>
</evidence>
<proteinExistence type="predicted"/>
<dbReference type="InterPro" id="IPR016024">
    <property type="entry name" value="ARM-type_fold"/>
</dbReference>
<evidence type="ECO:0000313" key="6">
    <source>
        <dbReference type="Proteomes" id="UP000504606"/>
    </source>
</evidence>
<sequence>MNPSNGAVKAVGRGRGPWRPDQEVHELRRPQMPSVQSESSSSSTTLKDETLDPLAVAFQSKLSVNAKEFVPKGFTCTLPANTQALSPYESEKDEQQSVYEEDSDVSFEEWLYQYVTDVIRNITLNPGQFDPLSRALMDELRPIFGEEEAVESIVSLIIDQAIKEPNFRYSGARLCNLINKYSSSKQSSMFRRILLTKLNGEHEKIEDNMENNPDKVYGFLYFLGELYIQLELHKGVRITILGDGLILALKILIQIPQIENIKHSCAVLKLTGYMLDCDQREVMNELFVEFDKLLLDERAGTRAKDIVSNLLKLRSNNWGHVPSSVIPPKQSRHVDAEPTWNADGIYYGPDHLALTAEEYKFLDDSCGKEETVSSSDDATVWDPEANENENAEIAAAFQEFVNQKHKP</sequence>
<feature type="region of interest" description="Disordered" evidence="4">
    <location>
        <begin position="1"/>
        <end position="48"/>
    </location>
</feature>
<dbReference type="GeneID" id="113210354"/>
<feature type="compositionally biased region" description="Low complexity" evidence="4">
    <location>
        <begin position="34"/>
        <end position="43"/>
    </location>
</feature>
<dbReference type="PANTHER" id="PTHR23254:SF15">
    <property type="entry name" value="POLYADENYLATE-BINDING PROTEIN-INTERACTING PROTEIN 1"/>
    <property type="match status" value="1"/>
</dbReference>
<dbReference type="InterPro" id="IPR051367">
    <property type="entry name" value="mRNA_TranslReg/HistoneTransl"/>
</dbReference>
<name>A0A6J1T060_FRAOC</name>
<dbReference type="RefSeq" id="XP_026284106.1">
    <property type="nucleotide sequence ID" value="XM_026428321.2"/>
</dbReference>
<accession>A0A6J1T060</accession>
<keyword evidence="2" id="KW-0963">Cytoplasm</keyword>
<dbReference type="Proteomes" id="UP000504606">
    <property type="component" value="Unplaced"/>
</dbReference>
<evidence type="ECO:0000259" key="5">
    <source>
        <dbReference type="SMART" id="SM00543"/>
    </source>
</evidence>
<feature type="compositionally biased region" description="Basic and acidic residues" evidence="4">
    <location>
        <begin position="18"/>
        <end position="29"/>
    </location>
</feature>
<dbReference type="PANTHER" id="PTHR23254">
    <property type="entry name" value="EIF4G DOMAIN PROTEIN"/>
    <property type="match status" value="1"/>
</dbReference>
<keyword evidence="3" id="KW-0810">Translation regulation</keyword>
<dbReference type="InterPro" id="IPR003890">
    <property type="entry name" value="MIF4G-like_typ-3"/>
</dbReference>
<protein>
    <submittedName>
        <fullName evidence="7 8">Polyadenylate-binding protein-interacting protein 1</fullName>
    </submittedName>
</protein>
<keyword evidence="6" id="KW-1185">Reference proteome</keyword>
<dbReference type="RefSeq" id="XP_026284105.1">
    <property type="nucleotide sequence ID" value="XM_026428320.2"/>
</dbReference>
<evidence type="ECO:0000313" key="7">
    <source>
        <dbReference type="RefSeq" id="XP_026284105.1"/>
    </source>
</evidence>
<evidence type="ECO:0000313" key="9">
    <source>
        <dbReference type="RefSeq" id="XP_026284107.1"/>
    </source>
</evidence>
<comment type="subcellular location">
    <subcellularLocation>
        <location evidence="1">Cytoplasm</location>
    </subcellularLocation>
</comment>
<dbReference type="AlphaFoldDB" id="A0A6J1T060"/>
<dbReference type="Gene3D" id="1.25.40.180">
    <property type="match status" value="1"/>
</dbReference>
<dbReference type="GO" id="GO:0006446">
    <property type="term" value="P:regulation of translational initiation"/>
    <property type="evidence" value="ECO:0007669"/>
    <property type="project" value="TreeGrafter"/>
</dbReference>
<dbReference type="Pfam" id="PF07145">
    <property type="entry name" value="PAM2"/>
    <property type="match status" value="1"/>
</dbReference>
<dbReference type="RefSeq" id="XP_026284107.1">
    <property type="nucleotide sequence ID" value="XM_026428322.2"/>
</dbReference>
<evidence type="ECO:0000256" key="3">
    <source>
        <dbReference type="ARBA" id="ARBA00022845"/>
    </source>
</evidence>
<dbReference type="SMART" id="SM00543">
    <property type="entry name" value="MIF4G"/>
    <property type="match status" value="1"/>
</dbReference>
<evidence type="ECO:0000256" key="4">
    <source>
        <dbReference type="SAM" id="MobiDB-lite"/>
    </source>
</evidence>
<organism evidence="6 8">
    <name type="scientific">Frankliniella occidentalis</name>
    <name type="common">Western flower thrips</name>
    <name type="synonym">Euthrips occidentalis</name>
    <dbReference type="NCBI Taxonomy" id="133901"/>
    <lineage>
        <taxon>Eukaryota</taxon>
        <taxon>Metazoa</taxon>
        <taxon>Ecdysozoa</taxon>
        <taxon>Arthropoda</taxon>
        <taxon>Hexapoda</taxon>
        <taxon>Insecta</taxon>
        <taxon>Pterygota</taxon>
        <taxon>Neoptera</taxon>
        <taxon>Paraneoptera</taxon>
        <taxon>Thysanoptera</taxon>
        <taxon>Terebrantia</taxon>
        <taxon>Thripoidea</taxon>
        <taxon>Thripidae</taxon>
        <taxon>Frankliniella</taxon>
    </lineage>
</organism>
<dbReference type="OrthoDB" id="8171816at2759"/>
<gene>
    <name evidence="7 8 9" type="primary">LOC113210354</name>
</gene>
<feature type="domain" description="MIF4G" evidence="5">
    <location>
        <begin position="112"/>
        <end position="317"/>
    </location>
</feature>
<reference evidence="7 8" key="1">
    <citation type="submission" date="2025-04" db="UniProtKB">
        <authorList>
            <consortium name="RefSeq"/>
        </authorList>
    </citation>
    <scope>IDENTIFICATION</scope>
    <source>
        <tissue evidence="7 8">Whole organism</tissue>
    </source>
</reference>